<evidence type="ECO:0000259" key="2">
    <source>
        <dbReference type="Pfam" id="PF00622"/>
    </source>
</evidence>
<dbReference type="AlphaFoldDB" id="A0A5J4VH25"/>
<reference evidence="3 4" key="1">
    <citation type="submission" date="2019-03" db="EMBL/GenBank/DDBJ databases">
        <title>Single cell metagenomics reveals metabolic interactions within the superorganism composed of flagellate Streblomastix strix and complex community of Bacteroidetes bacteria on its surface.</title>
        <authorList>
            <person name="Treitli S.C."/>
            <person name="Kolisko M."/>
            <person name="Husnik F."/>
            <person name="Keeling P."/>
            <person name="Hampl V."/>
        </authorList>
    </citation>
    <scope>NUCLEOTIDE SEQUENCE [LARGE SCALE GENOMIC DNA]</scope>
    <source>
        <strain evidence="3">ST1C</strain>
    </source>
</reference>
<dbReference type="InterPro" id="IPR003877">
    <property type="entry name" value="SPRY_dom"/>
</dbReference>
<proteinExistence type="predicted"/>
<sequence>MQERKRKLNYSRKTIENEREDRRIREDDRKGITSTDIEQENDKDDEDEEEEEDEDDDAIEDESKVKKNTNDTKYVYDDNEEQNSNIDQNQIDKRNVTIALGRVLDNELPIKSDSPLKSSESYFVQLEIVFSGTDPYTRAVGIVADVSHFPLNFVPGRDKSSLEYVGSGHVYQNSERYSANKSWGNGDQIIVEIEVRKGESSTIHFFINGEQQPLFFTKAPEDLQFCARLFKGKSTFEVRRIERSGVGIAVQLKNEISVEWGSSSAALKKQ</sequence>
<feature type="region of interest" description="Disordered" evidence="1">
    <location>
        <begin position="1"/>
        <end position="89"/>
    </location>
</feature>
<dbReference type="EMBL" id="SNRW01007082">
    <property type="protein sequence ID" value="KAA6381881.1"/>
    <property type="molecule type" value="Genomic_DNA"/>
</dbReference>
<feature type="compositionally biased region" description="Basic and acidic residues" evidence="1">
    <location>
        <begin position="13"/>
        <end position="31"/>
    </location>
</feature>
<dbReference type="InterPro" id="IPR043136">
    <property type="entry name" value="B30.2/SPRY_sf"/>
</dbReference>
<feature type="compositionally biased region" description="Acidic residues" evidence="1">
    <location>
        <begin position="37"/>
        <end position="60"/>
    </location>
</feature>
<dbReference type="Proteomes" id="UP000324800">
    <property type="component" value="Unassembled WGS sequence"/>
</dbReference>
<accession>A0A5J4VH25</accession>
<organism evidence="3 4">
    <name type="scientific">Streblomastix strix</name>
    <dbReference type="NCBI Taxonomy" id="222440"/>
    <lineage>
        <taxon>Eukaryota</taxon>
        <taxon>Metamonada</taxon>
        <taxon>Preaxostyla</taxon>
        <taxon>Oxymonadida</taxon>
        <taxon>Streblomastigidae</taxon>
        <taxon>Streblomastix</taxon>
    </lineage>
</organism>
<feature type="compositionally biased region" description="Basic and acidic residues" evidence="1">
    <location>
        <begin position="61"/>
        <end position="76"/>
    </location>
</feature>
<protein>
    <recommendedName>
        <fullName evidence="2">SPRY domain-containing protein</fullName>
    </recommendedName>
</protein>
<comment type="caution">
    <text evidence="3">The sequence shown here is derived from an EMBL/GenBank/DDBJ whole genome shotgun (WGS) entry which is preliminary data.</text>
</comment>
<evidence type="ECO:0000313" key="3">
    <source>
        <dbReference type="EMBL" id="KAA6381881.1"/>
    </source>
</evidence>
<dbReference type="Gene3D" id="2.60.120.920">
    <property type="match status" value="1"/>
</dbReference>
<gene>
    <name evidence="3" type="ORF">EZS28_022593</name>
</gene>
<name>A0A5J4VH25_9EUKA</name>
<evidence type="ECO:0000313" key="4">
    <source>
        <dbReference type="Proteomes" id="UP000324800"/>
    </source>
</evidence>
<feature type="compositionally biased region" description="Basic residues" evidence="1">
    <location>
        <begin position="1"/>
        <end position="10"/>
    </location>
</feature>
<evidence type="ECO:0000256" key="1">
    <source>
        <dbReference type="SAM" id="MobiDB-lite"/>
    </source>
</evidence>
<feature type="domain" description="SPRY" evidence="2">
    <location>
        <begin position="132"/>
        <end position="223"/>
    </location>
</feature>
<dbReference type="Pfam" id="PF00622">
    <property type="entry name" value="SPRY"/>
    <property type="match status" value="1"/>
</dbReference>